<proteinExistence type="predicted"/>
<dbReference type="AlphaFoldDB" id="A0A2P2QMK9"/>
<sequence>MRLKKLKQLEVRTWFN</sequence>
<evidence type="ECO:0000313" key="1">
    <source>
        <dbReference type="EMBL" id="MBX68249.1"/>
    </source>
</evidence>
<reference evidence="1" key="1">
    <citation type="submission" date="2018-02" db="EMBL/GenBank/DDBJ databases">
        <title>Rhizophora mucronata_Transcriptome.</title>
        <authorList>
            <person name="Meera S.P."/>
            <person name="Sreeshan A."/>
            <person name="Augustine A."/>
        </authorList>
    </citation>
    <scope>NUCLEOTIDE SEQUENCE</scope>
    <source>
        <tissue evidence="1">Leaf</tissue>
    </source>
</reference>
<accession>A0A2P2QMK9</accession>
<protein>
    <submittedName>
        <fullName evidence="1">Uncharacterized protein</fullName>
    </submittedName>
</protein>
<organism evidence="1">
    <name type="scientific">Rhizophora mucronata</name>
    <name type="common">Asiatic mangrove</name>
    <dbReference type="NCBI Taxonomy" id="61149"/>
    <lineage>
        <taxon>Eukaryota</taxon>
        <taxon>Viridiplantae</taxon>
        <taxon>Streptophyta</taxon>
        <taxon>Embryophyta</taxon>
        <taxon>Tracheophyta</taxon>
        <taxon>Spermatophyta</taxon>
        <taxon>Magnoliopsida</taxon>
        <taxon>eudicotyledons</taxon>
        <taxon>Gunneridae</taxon>
        <taxon>Pentapetalae</taxon>
        <taxon>rosids</taxon>
        <taxon>fabids</taxon>
        <taxon>Malpighiales</taxon>
        <taxon>Rhizophoraceae</taxon>
        <taxon>Rhizophora</taxon>
    </lineage>
</organism>
<dbReference type="EMBL" id="GGEC01087765">
    <property type="protein sequence ID" value="MBX68249.1"/>
    <property type="molecule type" value="Transcribed_RNA"/>
</dbReference>
<name>A0A2P2QMK9_RHIMU</name>